<keyword evidence="2" id="KW-1133">Transmembrane helix</keyword>
<keyword evidence="2" id="KW-0812">Transmembrane</keyword>
<feature type="region of interest" description="Disordered" evidence="1">
    <location>
        <begin position="63"/>
        <end position="115"/>
    </location>
</feature>
<evidence type="ECO:0000313" key="4">
    <source>
        <dbReference type="Proteomes" id="UP000608154"/>
    </source>
</evidence>
<evidence type="ECO:0000256" key="1">
    <source>
        <dbReference type="SAM" id="MobiDB-lite"/>
    </source>
</evidence>
<keyword evidence="2" id="KW-0472">Membrane</keyword>
<evidence type="ECO:0000313" key="3">
    <source>
        <dbReference type="EMBL" id="GGB91842.1"/>
    </source>
</evidence>
<evidence type="ECO:0000256" key="2">
    <source>
        <dbReference type="SAM" id="Phobius"/>
    </source>
</evidence>
<dbReference type="RefSeq" id="WP_188768591.1">
    <property type="nucleotide sequence ID" value="NZ_BMHK01000004.1"/>
</dbReference>
<dbReference type="AlphaFoldDB" id="A0A916X4F3"/>
<reference evidence="3" key="1">
    <citation type="journal article" date="2014" name="Int. J. Syst. Evol. Microbiol.">
        <title>Complete genome sequence of Corynebacterium casei LMG S-19264T (=DSM 44701T), isolated from a smear-ripened cheese.</title>
        <authorList>
            <consortium name="US DOE Joint Genome Institute (JGI-PGF)"/>
            <person name="Walter F."/>
            <person name="Albersmeier A."/>
            <person name="Kalinowski J."/>
            <person name="Ruckert C."/>
        </authorList>
    </citation>
    <scope>NUCLEOTIDE SEQUENCE</scope>
    <source>
        <strain evidence="3">CGMCC 1.15095</strain>
    </source>
</reference>
<feature type="compositionally biased region" description="Basic and acidic residues" evidence="1">
    <location>
        <begin position="75"/>
        <end position="96"/>
    </location>
</feature>
<protein>
    <submittedName>
        <fullName evidence="3">Uncharacterized protein</fullName>
    </submittedName>
</protein>
<organism evidence="3 4">
    <name type="scientific">Novosphingobium endophyticum</name>
    <dbReference type="NCBI Taxonomy" id="1955250"/>
    <lineage>
        <taxon>Bacteria</taxon>
        <taxon>Pseudomonadati</taxon>
        <taxon>Pseudomonadota</taxon>
        <taxon>Alphaproteobacteria</taxon>
        <taxon>Sphingomonadales</taxon>
        <taxon>Sphingomonadaceae</taxon>
        <taxon>Novosphingobium</taxon>
    </lineage>
</organism>
<gene>
    <name evidence="3" type="ORF">GCM10011494_07760</name>
</gene>
<accession>A0A916X4F3</accession>
<comment type="caution">
    <text evidence="3">The sequence shown here is derived from an EMBL/GenBank/DDBJ whole genome shotgun (WGS) entry which is preliminary data.</text>
</comment>
<keyword evidence="4" id="KW-1185">Reference proteome</keyword>
<feature type="transmembrane region" description="Helical" evidence="2">
    <location>
        <begin position="28"/>
        <end position="47"/>
    </location>
</feature>
<dbReference type="EMBL" id="BMHK01000004">
    <property type="protein sequence ID" value="GGB91842.1"/>
    <property type="molecule type" value="Genomic_DNA"/>
</dbReference>
<name>A0A916X4F3_9SPHN</name>
<dbReference type="Proteomes" id="UP000608154">
    <property type="component" value="Unassembled WGS sequence"/>
</dbReference>
<proteinExistence type="predicted"/>
<reference evidence="3" key="2">
    <citation type="submission" date="2020-09" db="EMBL/GenBank/DDBJ databases">
        <authorList>
            <person name="Sun Q."/>
            <person name="Zhou Y."/>
        </authorList>
    </citation>
    <scope>NUCLEOTIDE SEQUENCE</scope>
    <source>
        <strain evidence="3">CGMCC 1.15095</strain>
    </source>
</reference>
<sequence>MLSAWFARPLIALGLSKGAVGKGAPWAAGASLILCAAAALALAVHLIRADAVRDDRDASNLKALEGQTEADADAADQRLKDDRAQRAQEGAYHDALNRPQPGDSTDPSQRLACERPRRDGRGYVCSSRLRRTLSRLSRPSPTIAIATDPVAREAYNIEIEAWGDRIRDAAVRAFRWMNDRGATFACGETAAAKARLAPALSNGI</sequence>